<comment type="caution">
    <text evidence="2">The sequence shown here is derived from an EMBL/GenBank/DDBJ whole genome shotgun (WGS) entry which is preliminary data.</text>
</comment>
<dbReference type="InterPro" id="IPR027417">
    <property type="entry name" value="P-loop_NTPase"/>
</dbReference>
<accession>A0A8K0P575</accession>
<reference evidence="2" key="1">
    <citation type="submission" date="2013-04" db="EMBL/GenBank/DDBJ databases">
        <authorList>
            <person name="Qu J."/>
            <person name="Murali S.C."/>
            <person name="Bandaranaike D."/>
            <person name="Bellair M."/>
            <person name="Blankenburg K."/>
            <person name="Chao H."/>
            <person name="Dinh H."/>
            <person name="Doddapaneni H."/>
            <person name="Downs B."/>
            <person name="Dugan-Rocha S."/>
            <person name="Elkadiri S."/>
            <person name="Gnanaolivu R.D."/>
            <person name="Hernandez B."/>
            <person name="Javaid M."/>
            <person name="Jayaseelan J.C."/>
            <person name="Lee S."/>
            <person name="Li M."/>
            <person name="Ming W."/>
            <person name="Munidasa M."/>
            <person name="Muniz J."/>
            <person name="Nguyen L."/>
            <person name="Ongeri F."/>
            <person name="Osuji N."/>
            <person name="Pu L.-L."/>
            <person name="Puazo M."/>
            <person name="Qu C."/>
            <person name="Quiroz J."/>
            <person name="Raj R."/>
            <person name="Weissenberger G."/>
            <person name="Xin Y."/>
            <person name="Zou X."/>
            <person name="Han Y."/>
            <person name="Richards S."/>
            <person name="Worley K."/>
            <person name="Muzny D."/>
            <person name="Gibbs R."/>
        </authorList>
    </citation>
    <scope>NUCLEOTIDE SEQUENCE</scope>
    <source>
        <strain evidence="2">Sampled in the wild</strain>
    </source>
</reference>
<dbReference type="EMBL" id="KZ308551">
    <property type="protein sequence ID" value="KAG8231334.1"/>
    <property type="molecule type" value="Genomic_DNA"/>
</dbReference>
<evidence type="ECO:0000313" key="3">
    <source>
        <dbReference type="Proteomes" id="UP000792457"/>
    </source>
</evidence>
<dbReference type="Proteomes" id="UP000792457">
    <property type="component" value="Unassembled WGS sequence"/>
</dbReference>
<dbReference type="InterPro" id="IPR052752">
    <property type="entry name" value="NACHT-WD_repeat"/>
</dbReference>
<dbReference type="InterPro" id="IPR007111">
    <property type="entry name" value="NACHT_NTPase"/>
</dbReference>
<organism evidence="2 3">
    <name type="scientific">Ladona fulva</name>
    <name type="common">Scarce chaser dragonfly</name>
    <name type="synonym">Libellula fulva</name>
    <dbReference type="NCBI Taxonomy" id="123851"/>
    <lineage>
        <taxon>Eukaryota</taxon>
        <taxon>Metazoa</taxon>
        <taxon>Ecdysozoa</taxon>
        <taxon>Arthropoda</taxon>
        <taxon>Hexapoda</taxon>
        <taxon>Insecta</taxon>
        <taxon>Pterygota</taxon>
        <taxon>Palaeoptera</taxon>
        <taxon>Odonata</taxon>
        <taxon>Epiprocta</taxon>
        <taxon>Anisoptera</taxon>
        <taxon>Libelluloidea</taxon>
        <taxon>Libellulidae</taxon>
        <taxon>Ladona</taxon>
    </lineage>
</organism>
<feature type="domain" description="NACHT" evidence="1">
    <location>
        <begin position="256"/>
        <end position="432"/>
    </location>
</feature>
<dbReference type="SUPFAM" id="SSF52540">
    <property type="entry name" value="P-loop containing nucleoside triphosphate hydrolases"/>
    <property type="match status" value="1"/>
</dbReference>
<name>A0A8K0P575_LADFU</name>
<proteinExistence type="predicted"/>
<protein>
    <recommendedName>
        <fullName evidence="1">NACHT domain-containing protein</fullName>
    </recommendedName>
</protein>
<dbReference type="PANTHER" id="PTHR19871">
    <property type="entry name" value="BETA TRANSDUCIN-RELATED PROTEIN"/>
    <property type="match status" value="1"/>
</dbReference>
<evidence type="ECO:0000259" key="1">
    <source>
        <dbReference type="Pfam" id="PF05729"/>
    </source>
</evidence>
<dbReference type="PANTHER" id="PTHR19871:SF14">
    <property type="entry name" value="DUF4062 DOMAIN-CONTAINING PROTEIN"/>
    <property type="match status" value="1"/>
</dbReference>
<dbReference type="Pfam" id="PF05729">
    <property type="entry name" value="NACHT"/>
    <property type="match status" value="1"/>
</dbReference>
<dbReference type="Gene3D" id="3.40.50.300">
    <property type="entry name" value="P-loop containing nucleotide triphosphate hydrolases"/>
    <property type="match status" value="1"/>
</dbReference>
<sequence>MYNIIAVKAKGYKSVDVINKIQKIFKFPNLFQERVPKLQQQDQAIWWDTLGKMQKLLRKASLSLFNSGTLSKDEMHTYFMSVTEREVINGILNVKNTRNHCLAYVRYINNINLQNLRKASLFIDILNRSIDTEATKLLGNLRDERLPAKIESSNLQRYTVEWIGREGLDSETHEEYLSHFLTHFYRSITKLVDRAMRKEDSSAQGQIVTEILQHLHACNNSVKVFYGREDDLERIHIYMISDQLEGDNNTVTEERRPLVLHGEGGCGKTSLLAKSASMTPVWFAGTRPVCIIRFLGTTPDSSALTPTLISICQQISYNYMLPFEDIPDDLVPLMAHFKHLLTFASAQQPLLLFLDSVDQLTGAQGANKVSWLPTRLPPHCKIVVSCAEEADNPEVSRDYHLLRRMIDFEENFIKVTDLGEDLAMQVIRMWMRTANRDLTNYQWRLVANAIGQCSLPIFVKLVFAEVCRWRSYTKPQETHLASTVMDSIMMLFERIEKQVSL</sequence>
<reference evidence="2" key="2">
    <citation type="submission" date="2017-10" db="EMBL/GenBank/DDBJ databases">
        <title>Ladona fulva Genome sequencing and assembly.</title>
        <authorList>
            <person name="Murali S."/>
            <person name="Richards S."/>
            <person name="Bandaranaike D."/>
            <person name="Bellair M."/>
            <person name="Blankenburg K."/>
            <person name="Chao H."/>
            <person name="Dinh H."/>
            <person name="Doddapaneni H."/>
            <person name="Dugan-Rocha S."/>
            <person name="Elkadiri S."/>
            <person name="Gnanaolivu R."/>
            <person name="Hernandez B."/>
            <person name="Skinner E."/>
            <person name="Javaid M."/>
            <person name="Lee S."/>
            <person name="Li M."/>
            <person name="Ming W."/>
            <person name="Munidasa M."/>
            <person name="Muniz J."/>
            <person name="Nguyen L."/>
            <person name="Hughes D."/>
            <person name="Osuji N."/>
            <person name="Pu L.-L."/>
            <person name="Puazo M."/>
            <person name="Qu C."/>
            <person name="Quiroz J."/>
            <person name="Raj R."/>
            <person name="Weissenberger G."/>
            <person name="Xin Y."/>
            <person name="Zou X."/>
            <person name="Han Y."/>
            <person name="Worley K."/>
            <person name="Muzny D."/>
            <person name="Gibbs R."/>
        </authorList>
    </citation>
    <scope>NUCLEOTIDE SEQUENCE</scope>
    <source>
        <strain evidence="2">Sampled in the wild</strain>
    </source>
</reference>
<dbReference type="OrthoDB" id="2325716at2759"/>
<keyword evidence="3" id="KW-1185">Reference proteome</keyword>
<evidence type="ECO:0000313" key="2">
    <source>
        <dbReference type="EMBL" id="KAG8231334.1"/>
    </source>
</evidence>
<dbReference type="AlphaFoldDB" id="A0A8K0P575"/>
<gene>
    <name evidence="2" type="ORF">J437_LFUL017686</name>
</gene>